<evidence type="ECO:0000313" key="2">
    <source>
        <dbReference type="Proteomes" id="UP000283128"/>
    </source>
</evidence>
<protein>
    <submittedName>
        <fullName evidence="1">DUF2797 domain-containing protein</fullName>
    </submittedName>
</protein>
<organism evidence="1 2">
    <name type="scientific">Streptomyces antnestii</name>
    <dbReference type="NCBI Taxonomy" id="2494256"/>
    <lineage>
        <taxon>Bacteria</taxon>
        <taxon>Bacillati</taxon>
        <taxon>Actinomycetota</taxon>
        <taxon>Actinomycetes</taxon>
        <taxon>Kitasatosporales</taxon>
        <taxon>Streptomycetaceae</taxon>
        <taxon>Streptomyces</taxon>
    </lineage>
</organism>
<name>A0A437PY60_9ACTN</name>
<dbReference type="AlphaFoldDB" id="A0A437PY60"/>
<dbReference type="OrthoDB" id="3171606at2"/>
<comment type="caution">
    <text evidence="1">The sequence shown here is derived from an EMBL/GenBank/DDBJ whole genome shotgun (WGS) entry which is preliminary data.</text>
</comment>
<dbReference type="Pfam" id="PF10977">
    <property type="entry name" value="DUF2797"/>
    <property type="match status" value="1"/>
</dbReference>
<dbReference type="Proteomes" id="UP000283128">
    <property type="component" value="Unassembled WGS sequence"/>
</dbReference>
<dbReference type="EMBL" id="RZYA01000003">
    <property type="protein sequence ID" value="RVU27170.1"/>
    <property type="molecule type" value="Genomic_DNA"/>
</dbReference>
<keyword evidence="2" id="KW-1185">Reference proteome</keyword>
<gene>
    <name evidence="1" type="ORF">EOT10_08300</name>
</gene>
<evidence type="ECO:0000313" key="1">
    <source>
        <dbReference type="EMBL" id="RVU27170.1"/>
    </source>
</evidence>
<reference evidence="1 2" key="1">
    <citation type="submission" date="2019-01" db="EMBL/GenBank/DDBJ databases">
        <title>Genome sequences of Streptomyces and Rhizobium isolates collected from root and soil.</title>
        <authorList>
            <person name="Chhettri S."/>
            <person name="Sevigny J.L."/>
            <person name="Sen A."/>
            <person name="Ennis N."/>
            <person name="Tisa L."/>
        </authorList>
    </citation>
    <scope>NUCLEOTIDE SEQUENCE [LARGE SCALE GENOMIC DNA]</scope>
    <source>
        <strain evidence="1 2">San01</strain>
    </source>
</reference>
<sequence length="338" mass="35235">MRSPPEILRGASSCRARLPVSCQFLGAAGMSVAGSSVRSMTWWCTGVRWRVGGGPALGWYGEGKGERESPLAFGDVLAFRAVGGRRCLGVWRGGRRTPCPAGEAVPGRGTRAQCAECAGIDRAHSVAADTVADDPRPYHVYLAWFGDGMVKVGITGVGRGSARLLEQGAVAFTWLGRGPLMAARRAEELLRSALGVPDRIPYARKRAVRAMLPPAGERAGELERAHATAIALDGWPESLERLPCEVVDHAEVFGLADGLADGLRGGGAGCVVSELVEGGVVAGTLVAAAGPDLHLLEAGGRGLVVDCRLLGGWRLERVSGAVTSVPVKEVPAMQGGLF</sequence>
<dbReference type="InterPro" id="IPR021246">
    <property type="entry name" value="DUF2797"/>
</dbReference>
<accession>A0A437PY60</accession>
<proteinExistence type="predicted"/>